<name>A0ABQ9YF56_9EUKA</name>
<gene>
    <name evidence="2" type="ORF">BLNAU_2945</name>
</gene>
<evidence type="ECO:0000313" key="2">
    <source>
        <dbReference type="EMBL" id="KAK2962285.1"/>
    </source>
</evidence>
<organism evidence="2 3">
    <name type="scientific">Blattamonas nauphoetae</name>
    <dbReference type="NCBI Taxonomy" id="2049346"/>
    <lineage>
        <taxon>Eukaryota</taxon>
        <taxon>Metamonada</taxon>
        <taxon>Preaxostyla</taxon>
        <taxon>Oxymonadida</taxon>
        <taxon>Blattamonas</taxon>
    </lineage>
</organism>
<proteinExistence type="predicted"/>
<reference evidence="2 3" key="1">
    <citation type="journal article" date="2022" name="bioRxiv">
        <title>Genomics of Preaxostyla Flagellates Illuminates Evolutionary Transitions and the Path Towards Mitochondrial Loss.</title>
        <authorList>
            <person name="Novak L.V.F."/>
            <person name="Treitli S.C."/>
            <person name="Pyrih J."/>
            <person name="Halakuc P."/>
            <person name="Pipaliya S.V."/>
            <person name="Vacek V."/>
            <person name="Brzon O."/>
            <person name="Soukal P."/>
            <person name="Eme L."/>
            <person name="Dacks J.B."/>
            <person name="Karnkowska A."/>
            <person name="Elias M."/>
            <person name="Hampl V."/>
        </authorList>
    </citation>
    <scope>NUCLEOTIDE SEQUENCE [LARGE SCALE GENOMIC DNA]</scope>
    <source>
        <strain evidence="2">NAU3</strain>
        <tissue evidence="2">Gut</tissue>
    </source>
</reference>
<sequence>MNAENLRTIILQTQQDNTELIRNAEETLKSTWESDPVNSLVLMLQILEQETSTTVITFISIHLRKKLTPPEGETSILDIISPQLFQQMKNVFVTVFLKHEIEENSRRNFSNLLGAFISEIIRLDSPNLQWPNVIQDLASWSTHPQTKIREDTLIIFSILLENNRDFSTMYFQDLMNIVETSLNDPESSKIRLNGLTMLNSLLSVASQLKGKTAQIKKLAPLCLNTLSQFLAARMFSECVSTVEKLCVTQTIFPNFFAPILEQLLQGLMTIVIHPDINFQTVVTKEMTNQHPYPVDLRKISLTFVVGTVINNRKAVQKIQGFETVLIKSIIQFMMEFDTLDEPDCFSIDGEEDVLGILRCCQGNISEYCQRVGASYSKKQVFPIVGDIINAAGLHWKAYYCALMTLASTIEDIRSSFTSSDLVAMFGLVFPIITGLKKGYPWFVQFTSHEFPPRQIPDQHSLLRQLSGLVFLLTECVTWLDWDILSVFRKDLFGVMFILTDRQECPIGLNDFGLNALGTFAEKCLKSEIVEFLPLLIDRFTESIGTWHNSEEECDLAMTALDKLDTIFSKAQEHIDQFVPVLFNPLVSYIQSDADSDDERHFQGNVVKTLTALVLAGSHEVVRPFLGSFTDTLRQFTQFVSTSAERTHKYDCRTDYIEPAWPILAKLLVSDFRPFLPIVIPPLLDKAKRFPIEGIDTRLAAQRQHDDPDKHIIPVDDEHAFILSENSLTNRTDAVVLLAKYGDYLDRHFIECVPDCWVLCVNIFREAAGIMGATTSPLFGDAALAPLDNEKDTSKQLLVRRAYVPLVENVKLATELVDCVSQYLKHAYSSQPERIGTSPVNLLAQEQQVLSPVDMVFTVMQFLSPLMNVEGMYDAEDTEELLKSVSEMVAYLTPFQGTIHHFPPSVENGDPWPENQNMIRQTPFIDPSPFCHFLLEQTKKGVINRHALLKSKDKMDEALDGILGELNVEAEDDEENLMVQLTNINENLFRLLGHHQHAAFMDTLYPISLALLGNTPFDLTLNDKSLRVVPLATDRGLGTMLILDFLRSPTEQSFITSSLLCPQFIELGRAWMQTFQNAFNLLKVELKDTPEDEYEETRDEWDTKLITEQQRAVVEKLEKGESDFPLTELMEYNDEMFLTNVTFALRRLIEMDLDWLQLQISQHTIAAPVLVSLLLTSINSQTQPPTIAQFPNGQPAPPSLFSQHFMQVHTHLSDSLALTTLSRDSGFDVDDTSPDSLANICAGILFLIRWMSTLSAQVDLCIQQGETQYNSAVSSIPSPLPFSSLVPSTQILNNQLVALKELWVKELPFSGDTTEAQLNHRHLLSVLVAGQDTLIAGLGFGPQVGQELLAVLHQQASPTDSSAPAIVKLFKIVMEIIGTEFVDQETSKQFQLIGLRLLQVIPDSVKQETFDEFDNDRKAELQALLSS</sequence>
<dbReference type="Gene3D" id="1.25.10.10">
    <property type="entry name" value="Leucine-rich Repeat Variant"/>
    <property type="match status" value="1"/>
</dbReference>
<evidence type="ECO:0000259" key="1">
    <source>
        <dbReference type="Pfam" id="PF25780"/>
    </source>
</evidence>
<protein>
    <recommendedName>
        <fullName evidence="1">IPO4/5-like TPR repeats domain-containing protein</fullName>
    </recommendedName>
</protein>
<keyword evidence="3" id="KW-1185">Reference proteome</keyword>
<dbReference type="InterPro" id="IPR057672">
    <property type="entry name" value="TPR_IPO4/5"/>
</dbReference>
<dbReference type="Proteomes" id="UP001281761">
    <property type="component" value="Unassembled WGS sequence"/>
</dbReference>
<dbReference type="EMBL" id="JARBJD010000012">
    <property type="protein sequence ID" value="KAK2962285.1"/>
    <property type="molecule type" value="Genomic_DNA"/>
</dbReference>
<evidence type="ECO:0000313" key="3">
    <source>
        <dbReference type="Proteomes" id="UP001281761"/>
    </source>
</evidence>
<dbReference type="Pfam" id="PF25780">
    <property type="entry name" value="TPR_IPO5"/>
    <property type="match status" value="1"/>
</dbReference>
<feature type="domain" description="IPO4/5-like TPR repeats" evidence="1">
    <location>
        <begin position="116"/>
        <end position="265"/>
    </location>
</feature>
<dbReference type="InterPro" id="IPR011989">
    <property type="entry name" value="ARM-like"/>
</dbReference>
<accession>A0ABQ9YF56</accession>
<dbReference type="InterPro" id="IPR016024">
    <property type="entry name" value="ARM-type_fold"/>
</dbReference>
<comment type="caution">
    <text evidence="2">The sequence shown here is derived from an EMBL/GenBank/DDBJ whole genome shotgun (WGS) entry which is preliminary data.</text>
</comment>
<dbReference type="SUPFAM" id="SSF48371">
    <property type="entry name" value="ARM repeat"/>
    <property type="match status" value="1"/>
</dbReference>